<protein>
    <recommendedName>
        <fullName evidence="6">3-deoxy-D-manno-octulosonate 8-phosphate phosphatase KdsC</fullName>
        <ecNumber evidence="5">3.1.3.45</ecNumber>
    </recommendedName>
    <alternativeName>
        <fullName evidence="11">KDO 8-P phosphatase</fullName>
    </alternativeName>
</protein>
<keyword evidence="10" id="KW-0448">Lipopolysaccharide biosynthesis</keyword>
<comment type="subunit">
    <text evidence="4">Homotetramer.</text>
</comment>
<reference evidence="12 13" key="1">
    <citation type="submission" date="2023-04" db="EMBL/GenBank/DDBJ databases">
        <title>Genome Sequence of Selenomonas sputigena ATCC 33150.</title>
        <authorList>
            <person name="Miller D.P."/>
            <person name="Anvari S."/>
            <person name="Polson S.W."/>
            <person name="Macdonald M."/>
            <person name="Mcdowell J.V."/>
        </authorList>
    </citation>
    <scope>NUCLEOTIDE SEQUENCE [LARGE SCALE GENOMIC DNA]</scope>
    <source>
        <strain evidence="12 13">ATCC 33150</strain>
    </source>
</reference>
<dbReference type="Pfam" id="PF08282">
    <property type="entry name" value="Hydrolase_3"/>
    <property type="match status" value="1"/>
</dbReference>
<evidence type="ECO:0000256" key="2">
    <source>
        <dbReference type="ARBA" id="ARBA00001946"/>
    </source>
</evidence>
<comment type="caution">
    <text evidence="12">The sequence shown here is derived from an EMBL/GenBank/DDBJ whole genome shotgun (WGS) entry which is preliminary data.</text>
</comment>
<evidence type="ECO:0000256" key="3">
    <source>
        <dbReference type="ARBA" id="ARBA00005893"/>
    </source>
</evidence>
<dbReference type="Proteomes" id="UP001559623">
    <property type="component" value="Unassembled WGS sequence"/>
</dbReference>
<keyword evidence="8 12" id="KW-0378">Hydrolase</keyword>
<dbReference type="CDD" id="cd01630">
    <property type="entry name" value="HAD_KDO-like"/>
    <property type="match status" value="1"/>
</dbReference>
<dbReference type="SFLD" id="SFLDG01136">
    <property type="entry name" value="C1.6:_Phosphoserine_Phosphatas"/>
    <property type="match status" value="1"/>
</dbReference>
<evidence type="ECO:0000256" key="8">
    <source>
        <dbReference type="ARBA" id="ARBA00022801"/>
    </source>
</evidence>
<dbReference type="GO" id="GO:0016787">
    <property type="term" value="F:hydrolase activity"/>
    <property type="evidence" value="ECO:0007669"/>
    <property type="project" value="UniProtKB-KW"/>
</dbReference>
<comment type="similarity">
    <text evidence="3">Belongs to the KdsC family.</text>
</comment>
<evidence type="ECO:0000256" key="7">
    <source>
        <dbReference type="ARBA" id="ARBA00022723"/>
    </source>
</evidence>
<evidence type="ECO:0000256" key="6">
    <source>
        <dbReference type="ARBA" id="ARBA00020092"/>
    </source>
</evidence>
<evidence type="ECO:0000256" key="10">
    <source>
        <dbReference type="ARBA" id="ARBA00022985"/>
    </source>
</evidence>
<keyword evidence="13" id="KW-1185">Reference proteome</keyword>
<keyword evidence="9" id="KW-0460">Magnesium</keyword>
<dbReference type="InterPro" id="IPR010023">
    <property type="entry name" value="KdsC_fam"/>
</dbReference>
<proteinExistence type="inferred from homology"/>
<comment type="catalytic activity">
    <reaction evidence="1">
        <text>3-deoxy-alpha-D-manno-2-octulosonate-8-phosphate + H2O = 3-deoxy-alpha-D-manno-oct-2-ulosonate + phosphate</text>
        <dbReference type="Rhea" id="RHEA:11500"/>
        <dbReference type="ChEBI" id="CHEBI:15377"/>
        <dbReference type="ChEBI" id="CHEBI:43474"/>
        <dbReference type="ChEBI" id="CHEBI:85985"/>
        <dbReference type="ChEBI" id="CHEBI:85986"/>
        <dbReference type="EC" id="3.1.3.45"/>
    </reaction>
</comment>
<evidence type="ECO:0000256" key="4">
    <source>
        <dbReference type="ARBA" id="ARBA00011881"/>
    </source>
</evidence>
<organism evidence="12 13">
    <name type="scientific">Selenomonas sputigena</name>
    <dbReference type="NCBI Taxonomy" id="69823"/>
    <lineage>
        <taxon>Bacteria</taxon>
        <taxon>Bacillati</taxon>
        <taxon>Bacillota</taxon>
        <taxon>Negativicutes</taxon>
        <taxon>Selenomonadales</taxon>
        <taxon>Selenomonadaceae</taxon>
        <taxon>Selenomonas</taxon>
    </lineage>
</organism>
<dbReference type="Gene3D" id="3.40.50.1000">
    <property type="entry name" value="HAD superfamily/HAD-like"/>
    <property type="match status" value="1"/>
</dbReference>
<dbReference type="PANTHER" id="PTHR21485:SF6">
    <property type="entry name" value="N-ACYLNEURAMINATE CYTIDYLYLTRANSFERASE-RELATED"/>
    <property type="match status" value="1"/>
</dbReference>
<name>A0ABV3X5L4_9FIRM</name>
<evidence type="ECO:0000256" key="1">
    <source>
        <dbReference type="ARBA" id="ARBA00000898"/>
    </source>
</evidence>
<sequence>MYFAPDARERARRVRFLIFDVDGVLTDGGIYTGEKGEFMKPFHVRDGLGIRIWQNEGGGTAIITGRDSAIVSFRAEELKIRDVFLGHIDKRAAYAALKEKHGLADEEIAYIGDDLVDLPVMAQAGFPAAPADAVAEVRQYAALVTEAEGGRGAVREMVEFLLKAQGRWEDVVARFLSPERLENISQ</sequence>
<keyword evidence="7" id="KW-0479">Metal-binding</keyword>
<evidence type="ECO:0000256" key="9">
    <source>
        <dbReference type="ARBA" id="ARBA00022842"/>
    </source>
</evidence>
<dbReference type="PANTHER" id="PTHR21485">
    <property type="entry name" value="HAD SUPERFAMILY MEMBERS CMAS AND KDSC"/>
    <property type="match status" value="1"/>
</dbReference>
<dbReference type="InterPro" id="IPR050793">
    <property type="entry name" value="CMP-NeuNAc_synthase"/>
</dbReference>
<dbReference type="NCBIfam" id="TIGR01670">
    <property type="entry name" value="KdsC-phosphatas"/>
    <property type="match status" value="1"/>
</dbReference>
<evidence type="ECO:0000313" key="12">
    <source>
        <dbReference type="EMBL" id="MEX5285482.1"/>
    </source>
</evidence>
<evidence type="ECO:0000313" key="13">
    <source>
        <dbReference type="Proteomes" id="UP001559623"/>
    </source>
</evidence>
<evidence type="ECO:0000256" key="5">
    <source>
        <dbReference type="ARBA" id="ARBA00013066"/>
    </source>
</evidence>
<dbReference type="InterPro" id="IPR036412">
    <property type="entry name" value="HAD-like_sf"/>
</dbReference>
<dbReference type="InterPro" id="IPR023214">
    <property type="entry name" value="HAD_sf"/>
</dbReference>
<evidence type="ECO:0000256" key="11">
    <source>
        <dbReference type="ARBA" id="ARBA00031051"/>
    </source>
</evidence>
<accession>A0ABV3X5L4</accession>
<dbReference type="SFLD" id="SFLDG01138">
    <property type="entry name" value="C1.6.2:_Deoxy-d-mannose-octulo"/>
    <property type="match status" value="1"/>
</dbReference>
<dbReference type="EC" id="3.1.3.45" evidence="5"/>
<dbReference type="SFLD" id="SFLDS00003">
    <property type="entry name" value="Haloacid_Dehalogenase"/>
    <property type="match status" value="1"/>
</dbReference>
<gene>
    <name evidence="12" type="ORF">QCO44_07510</name>
</gene>
<dbReference type="EMBL" id="JARVLH010000004">
    <property type="protein sequence ID" value="MEX5285482.1"/>
    <property type="molecule type" value="Genomic_DNA"/>
</dbReference>
<dbReference type="RefSeq" id="WP_368847212.1">
    <property type="nucleotide sequence ID" value="NZ_CP194411.1"/>
</dbReference>
<comment type="cofactor">
    <cofactor evidence="2">
        <name>Mg(2+)</name>
        <dbReference type="ChEBI" id="CHEBI:18420"/>
    </cofactor>
</comment>
<dbReference type="PIRSF" id="PIRSF006118">
    <property type="entry name" value="KDO8-P_Ptase"/>
    <property type="match status" value="1"/>
</dbReference>
<dbReference type="SUPFAM" id="SSF56784">
    <property type="entry name" value="HAD-like"/>
    <property type="match status" value="1"/>
</dbReference>